<dbReference type="EMBL" id="SEOQ01001116">
    <property type="protein sequence ID" value="TFY53701.1"/>
    <property type="molecule type" value="Genomic_DNA"/>
</dbReference>
<proteinExistence type="predicted"/>
<organism evidence="1 2">
    <name type="scientific">Dentipellis fragilis</name>
    <dbReference type="NCBI Taxonomy" id="205917"/>
    <lineage>
        <taxon>Eukaryota</taxon>
        <taxon>Fungi</taxon>
        <taxon>Dikarya</taxon>
        <taxon>Basidiomycota</taxon>
        <taxon>Agaricomycotina</taxon>
        <taxon>Agaricomycetes</taxon>
        <taxon>Russulales</taxon>
        <taxon>Hericiaceae</taxon>
        <taxon>Dentipellis</taxon>
    </lineage>
</organism>
<gene>
    <name evidence="1" type="ORF">EVG20_g9999</name>
</gene>
<evidence type="ECO:0000313" key="1">
    <source>
        <dbReference type="EMBL" id="TFY53701.1"/>
    </source>
</evidence>
<name>A0A4Y9XX30_9AGAM</name>
<keyword evidence="2" id="KW-1185">Reference proteome</keyword>
<sequence>WGREQARRLPVLPSDECACRLLRPKGGRRRLTGCSVAGQCSDCPDHANTRCRQLQPMQRCRAQRPVSCHTASCSRDRSDCARTALPPILFSSRIHHPPMPDDTVPTNRLSLKLIVMSVFPNHAEHIRPPAHASPATPVSEERAHMSMRRILTRVTLPLAQLT</sequence>
<feature type="non-terminal residue" evidence="1">
    <location>
        <position position="1"/>
    </location>
</feature>
<accession>A0A4Y9XX30</accession>
<dbReference type="Proteomes" id="UP000298327">
    <property type="component" value="Unassembled WGS sequence"/>
</dbReference>
<evidence type="ECO:0000313" key="2">
    <source>
        <dbReference type="Proteomes" id="UP000298327"/>
    </source>
</evidence>
<dbReference type="AlphaFoldDB" id="A0A4Y9XX30"/>
<reference evidence="1 2" key="1">
    <citation type="submission" date="2019-02" db="EMBL/GenBank/DDBJ databases">
        <title>Genome sequencing of the rare red list fungi Dentipellis fragilis.</title>
        <authorList>
            <person name="Buettner E."/>
            <person name="Kellner H."/>
        </authorList>
    </citation>
    <scope>NUCLEOTIDE SEQUENCE [LARGE SCALE GENOMIC DNA]</scope>
    <source>
        <strain evidence="1 2">DSM 105465</strain>
    </source>
</reference>
<protein>
    <submittedName>
        <fullName evidence="1">Uncharacterized protein</fullName>
    </submittedName>
</protein>
<comment type="caution">
    <text evidence="1">The sequence shown here is derived from an EMBL/GenBank/DDBJ whole genome shotgun (WGS) entry which is preliminary data.</text>
</comment>